<dbReference type="Pfam" id="PF07703">
    <property type="entry name" value="A2M_BRD"/>
    <property type="match status" value="1"/>
</dbReference>
<evidence type="ECO:0000313" key="8">
    <source>
        <dbReference type="Proteomes" id="UP000695022"/>
    </source>
</evidence>
<organism evidence="8 9">
    <name type="scientific">Priapulus caudatus</name>
    <name type="common">Priapulid worm</name>
    <dbReference type="NCBI Taxonomy" id="37621"/>
    <lineage>
        <taxon>Eukaryota</taxon>
        <taxon>Metazoa</taxon>
        <taxon>Ecdysozoa</taxon>
        <taxon>Scalidophora</taxon>
        <taxon>Priapulida</taxon>
        <taxon>Priapulimorpha</taxon>
        <taxon>Priapulimorphida</taxon>
        <taxon>Priapulidae</taxon>
        <taxon>Priapulus</taxon>
    </lineage>
</organism>
<dbReference type="PANTHER" id="PTHR11412:SF171">
    <property type="entry name" value="PREGNANCY ZONE PROTEIN-LIKE PROTEIN"/>
    <property type="match status" value="1"/>
</dbReference>
<dbReference type="InterPro" id="IPR001599">
    <property type="entry name" value="Macroglobln_a2"/>
</dbReference>
<dbReference type="Pfam" id="PF07678">
    <property type="entry name" value="TED_complement"/>
    <property type="match status" value="1"/>
</dbReference>
<feature type="compositionally biased region" description="Polar residues" evidence="5">
    <location>
        <begin position="1"/>
        <end position="24"/>
    </location>
</feature>
<dbReference type="InterPro" id="IPR047565">
    <property type="entry name" value="Alpha-macroglob_thiol-ester_cl"/>
</dbReference>
<dbReference type="InterPro" id="IPR014756">
    <property type="entry name" value="Ig_E-set"/>
</dbReference>
<dbReference type="PANTHER" id="PTHR11412">
    <property type="entry name" value="MACROGLOBULIN / COMPLEMENT"/>
    <property type="match status" value="1"/>
</dbReference>
<feature type="region of interest" description="Disordered" evidence="5">
    <location>
        <begin position="693"/>
        <end position="715"/>
    </location>
</feature>
<dbReference type="GeneID" id="106812734"/>
<feature type="region of interest" description="Disordered" evidence="5">
    <location>
        <begin position="1"/>
        <end position="25"/>
    </location>
</feature>
<evidence type="ECO:0000259" key="7">
    <source>
        <dbReference type="SMART" id="SM01360"/>
    </source>
</evidence>
<keyword evidence="3" id="KW-0722">Serine protease inhibitor</keyword>
<dbReference type="RefSeq" id="XP_014672170.1">
    <property type="nucleotide sequence ID" value="XM_014816684.1"/>
</dbReference>
<dbReference type="InterPro" id="IPR041555">
    <property type="entry name" value="MG3"/>
</dbReference>
<dbReference type="Gene3D" id="2.60.40.1930">
    <property type="match status" value="2"/>
</dbReference>
<dbReference type="Gene3D" id="2.60.40.10">
    <property type="entry name" value="Immunoglobulins"/>
    <property type="match status" value="1"/>
</dbReference>
<keyword evidence="2" id="KW-0646">Protease inhibitor</keyword>
<feature type="domain" description="Alpha-2-macroglobulin" evidence="7">
    <location>
        <begin position="807"/>
        <end position="897"/>
    </location>
</feature>
<evidence type="ECO:0000313" key="9">
    <source>
        <dbReference type="RefSeq" id="XP_014672170.1"/>
    </source>
</evidence>
<name>A0ABM1EIZ9_PRICU</name>
<evidence type="ECO:0000256" key="5">
    <source>
        <dbReference type="SAM" id="MobiDB-lite"/>
    </source>
</evidence>
<dbReference type="InterPro" id="IPR050473">
    <property type="entry name" value="A2M/Complement_sys"/>
</dbReference>
<dbReference type="SMART" id="SM01419">
    <property type="entry name" value="Thiol-ester_cl"/>
    <property type="match status" value="1"/>
</dbReference>
<keyword evidence="8" id="KW-1185">Reference proteome</keyword>
<dbReference type="InterPro" id="IPR002890">
    <property type="entry name" value="MG2"/>
</dbReference>
<dbReference type="Pfam" id="PF00207">
    <property type="entry name" value="A2M"/>
    <property type="match status" value="1"/>
</dbReference>
<dbReference type="InterPro" id="IPR011625">
    <property type="entry name" value="A2M_N_BRD"/>
</dbReference>
<dbReference type="Gene3D" id="2.60.120.1540">
    <property type="match status" value="1"/>
</dbReference>
<keyword evidence="4" id="KW-1015">Disulfide bond</keyword>
<dbReference type="SUPFAM" id="SSF48239">
    <property type="entry name" value="Terpenoid cyclases/Protein prenyltransferases"/>
    <property type="match status" value="1"/>
</dbReference>
<evidence type="ECO:0000256" key="1">
    <source>
        <dbReference type="ARBA" id="ARBA00010952"/>
    </source>
</evidence>
<reference evidence="9" key="1">
    <citation type="submission" date="2025-08" db="UniProtKB">
        <authorList>
            <consortium name="RefSeq"/>
        </authorList>
    </citation>
    <scope>IDENTIFICATION</scope>
</reference>
<dbReference type="InterPro" id="IPR013783">
    <property type="entry name" value="Ig-like_fold"/>
</dbReference>
<dbReference type="SMART" id="SM01360">
    <property type="entry name" value="A2M"/>
    <property type="match status" value="1"/>
</dbReference>
<dbReference type="Gene3D" id="2.20.130.20">
    <property type="match status" value="1"/>
</dbReference>
<dbReference type="SMART" id="SM01359">
    <property type="entry name" value="A2M_N_2"/>
    <property type="match status" value="1"/>
</dbReference>
<gene>
    <name evidence="9" type="primary">LOC106812734</name>
</gene>
<sequence length="1085" mass="118412">MYGNFNQGRLSQLPPGQQSASTLKRTNDVTVPDVIASTHLYNQDVNGASLCADLDIPDTKASTAYLLFRADETSYFHIADQKQVFLRRPSFTPVTFIEPDKPVYKPGQKVQSVSQPIIRSYANNEPINKVWIKDPSGTRIAQWLDVATDGGIASLDLNLSEEPPLGTWEIVVTTEDGVTNKQFQVLEYVLPKYEVTVGPSSKTIARTLRRVSATICARYTYGKPVDGDAVLSVCLGWTNGPSSFGQQFDRAPKPTPPSCVHTRPLGLQDGCREFDVDIHQLTITGLDLRSYPSWFTAEMTFSANVTEDDTDVTLSGEETAAVVEDTLNLEIRGSDYFRAPIPYIAEVVATKFDGTRAGGLLIELSGIQHRQVRATGPDGTARFIVNIDQGTEGVNLQLDLVVLQVVATKFDGTRAGGLLIELSGIQHRQVRTTGPDGTARFIVNIDQGTESVNLQARPVDDTKGIEGNKHIRGWFSTTNQYVQIEAPSGVMRCGEKGSVTVTYTVDKPGTQQFYYKVIGKNKILSVGTTEHTVTAEQFASDQAPGASSTTNLFALLKKAQRQLGGRQKVVSFDLELDITHEMAPNVKLLVFRVAAERGRGAAKEIIADSRQIDIEKCLRNKVSISFDEREQTPGSGATLQIRASPRSLCAVGVVDKSVTLLADSNPITAASVFEKLGNSVRIDQTFYSISDYCRSKHGEPGPPSTPPPPPPIPLDDDKRCRYVWANTEYVDSRLAFQDLGLLVMTDMNVDARPCKSEGLEHFPIFFQRGGPGPFAFGGGGANVLDDVDIEPQAAPSTPDVRTFFPETWLWSLERVDDSGELLVRTEVPDTITDWVGGGFCTSEETGLGISPPLALRAFQPFFVSYTLPYSVIRGEKVPLIVSVFNYLSDCLAISLTLDESMAFDIIDENEAEICVCGGQSTTHRFMIEPRELGDVNITVHAMTADSGGAICRAGAVMSTVTGVRDAITQPLLVEAEGVEKSYSINWFVCPEDGEPFSDTMDLVLPSESLVPDSGRARVSVIGDVMGAPLENLDELLTMPHGCGEQNMITFAPDIYIMEYLTATDQVTPEIEDKAVGYMKSGYQRS</sequence>
<dbReference type="Pfam" id="PF17791">
    <property type="entry name" value="MG3"/>
    <property type="match status" value="1"/>
</dbReference>
<dbReference type="SUPFAM" id="SSF81296">
    <property type="entry name" value="E set domains"/>
    <property type="match status" value="1"/>
</dbReference>
<dbReference type="InterPro" id="IPR019742">
    <property type="entry name" value="MacrogloblnA2_CS"/>
</dbReference>
<dbReference type="Gene3D" id="6.20.50.160">
    <property type="match status" value="1"/>
</dbReference>
<dbReference type="InterPro" id="IPR008930">
    <property type="entry name" value="Terpenoid_cyclase/PrenylTrfase"/>
</dbReference>
<evidence type="ECO:0000256" key="3">
    <source>
        <dbReference type="ARBA" id="ARBA00022900"/>
    </source>
</evidence>
<feature type="domain" description="Alpha-2-macroglobulin bait region" evidence="6">
    <location>
        <begin position="482"/>
        <end position="661"/>
    </location>
</feature>
<evidence type="ECO:0000256" key="4">
    <source>
        <dbReference type="ARBA" id="ARBA00023157"/>
    </source>
</evidence>
<dbReference type="InterPro" id="IPR011626">
    <property type="entry name" value="Alpha-macroglobulin_TED"/>
</dbReference>
<protein>
    <submittedName>
        <fullName evidence="9">Alpha-1-inhibitor 3-like</fullName>
    </submittedName>
</protein>
<dbReference type="Pfam" id="PF01835">
    <property type="entry name" value="MG2"/>
    <property type="match status" value="1"/>
</dbReference>
<evidence type="ECO:0000256" key="2">
    <source>
        <dbReference type="ARBA" id="ARBA00022690"/>
    </source>
</evidence>
<accession>A0ABM1EIZ9</accession>
<dbReference type="Gene3D" id="1.50.10.20">
    <property type="match status" value="1"/>
</dbReference>
<dbReference type="Gene3D" id="2.60.40.1940">
    <property type="match status" value="1"/>
</dbReference>
<dbReference type="PROSITE" id="PS00477">
    <property type="entry name" value="ALPHA_2_MACROGLOBULIN"/>
    <property type="match status" value="1"/>
</dbReference>
<evidence type="ECO:0000259" key="6">
    <source>
        <dbReference type="SMART" id="SM01359"/>
    </source>
</evidence>
<feature type="compositionally biased region" description="Pro residues" evidence="5">
    <location>
        <begin position="700"/>
        <end position="713"/>
    </location>
</feature>
<proteinExistence type="inferred from homology"/>
<comment type="similarity">
    <text evidence="1">Belongs to the protease inhibitor I39 (alpha-2-macroglobulin) family.</text>
</comment>
<dbReference type="Proteomes" id="UP000695022">
    <property type="component" value="Unplaced"/>
</dbReference>